<protein>
    <submittedName>
        <fullName evidence="1">Uncharacterized protein</fullName>
    </submittedName>
</protein>
<evidence type="ECO:0000313" key="1">
    <source>
        <dbReference type="EMBL" id="HJE39780.1"/>
    </source>
</evidence>
<comment type="caution">
    <text evidence="1">The sequence shown here is derived from an EMBL/GenBank/DDBJ whole genome shotgun (WGS) entry which is preliminary data.</text>
</comment>
<reference evidence="1" key="1">
    <citation type="journal article" date="2021" name="PeerJ">
        <title>Extensive microbial diversity within the chicken gut microbiome revealed by metagenomics and culture.</title>
        <authorList>
            <person name="Gilroy R."/>
            <person name="Ravi A."/>
            <person name="Getino M."/>
            <person name="Pursley I."/>
            <person name="Horton D.L."/>
            <person name="Alikhan N.F."/>
            <person name="Baker D."/>
            <person name="Gharbi K."/>
            <person name="Hall N."/>
            <person name="Watson M."/>
            <person name="Adriaenssens E.M."/>
            <person name="Foster-Nyarko E."/>
            <person name="Jarju S."/>
            <person name="Secka A."/>
            <person name="Antonio M."/>
            <person name="Oren A."/>
            <person name="Chaudhuri R.R."/>
            <person name="La Ragione R."/>
            <person name="Hildebrand F."/>
            <person name="Pallen M.J."/>
        </authorList>
    </citation>
    <scope>NUCLEOTIDE SEQUENCE</scope>
    <source>
        <strain evidence="1">4100</strain>
    </source>
</reference>
<reference evidence="1" key="2">
    <citation type="submission" date="2021-09" db="EMBL/GenBank/DDBJ databases">
        <authorList>
            <person name="Gilroy R."/>
        </authorList>
    </citation>
    <scope>NUCLEOTIDE SEQUENCE</scope>
    <source>
        <strain evidence="1">4100</strain>
    </source>
</reference>
<name>A0A4Q0UAZ0_9BACT</name>
<organism evidence="1 2">
    <name type="scientific">Candidatus Amulumruptor caecigallinarius</name>
    <dbReference type="NCBI Taxonomy" id="2109911"/>
    <lineage>
        <taxon>Bacteria</taxon>
        <taxon>Pseudomonadati</taxon>
        <taxon>Bacteroidota</taxon>
        <taxon>Bacteroidia</taxon>
        <taxon>Bacteroidales</taxon>
        <taxon>Muribaculaceae</taxon>
        <taxon>Candidatus Amulumruptor</taxon>
    </lineage>
</organism>
<dbReference type="Proteomes" id="UP000711407">
    <property type="component" value="Unassembled WGS sequence"/>
</dbReference>
<evidence type="ECO:0000313" key="2">
    <source>
        <dbReference type="Proteomes" id="UP000711407"/>
    </source>
</evidence>
<gene>
    <name evidence="1" type="ORF">K8V47_08510</name>
</gene>
<sequence>MQFFYRLAIILTLLVSAASGVSAQKRNGNHHADRQKWEAEMTQYKHDRLVKELGLNDEQATRFFALYDAMDRERRAVYANDTRMRKEMKRKTNPADKDYTEATRVSLSVGADIHRIESKYYKEFDKILTPKQVYQLRLAEQKINREFRRHARNLHKGK</sequence>
<dbReference type="EMBL" id="DYXT01000045">
    <property type="protein sequence ID" value="HJE39780.1"/>
    <property type="molecule type" value="Genomic_DNA"/>
</dbReference>
<dbReference type="Gene3D" id="1.20.120.1490">
    <property type="match status" value="1"/>
</dbReference>
<proteinExistence type="predicted"/>
<accession>A0A4Q0UAZ0</accession>
<dbReference type="AlphaFoldDB" id="A0A4Q0UAZ0"/>